<dbReference type="Proteomes" id="UP000287651">
    <property type="component" value="Unassembled WGS sequence"/>
</dbReference>
<reference evidence="2 3" key="1">
    <citation type="journal article" date="2014" name="Agronomy (Basel)">
        <title>A Draft Genome Sequence for Ensete ventricosum, the Drought-Tolerant Tree Against Hunger.</title>
        <authorList>
            <person name="Harrison J."/>
            <person name="Moore K.A."/>
            <person name="Paszkiewicz K."/>
            <person name="Jones T."/>
            <person name="Grant M."/>
            <person name="Ambacheew D."/>
            <person name="Muzemil S."/>
            <person name="Studholme D.J."/>
        </authorList>
    </citation>
    <scope>NUCLEOTIDE SEQUENCE [LARGE SCALE GENOMIC DNA]</scope>
</reference>
<dbReference type="AlphaFoldDB" id="A0A426Y2J9"/>
<name>A0A426Y2J9_ENSVE</name>
<feature type="region of interest" description="Disordered" evidence="1">
    <location>
        <begin position="49"/>
        <end position="71"/>
    </location>
</feature>
<evidence type="ECO:0000256" key="1">
    <source>
        <dbReference type="SAM" id="MobiDB-lite"/>
    </source>
</evidence>
<comment type="caution">
    <text evidence="2">The sequence shown here is derived from an EMBL/GenBank/DDBJ whole genome shotgun (WGS) entry which is preliminary data.</text>
</comment>
<sequence length="106" mass="11663">MARLASDELQGALKHGPRVAKRPAAPPVLSLVHHDYINQLRRLRNHHRTTKASKIHLSNPSNSLYPRPETDSGASIRVLTQNHGRSIGATATADRNGVYRSGERSV</sequence>
<proteinExistence type="predicted"/>
<accession>A0A426Y2J9</accession>
<feature type="region of interest" description="Disordered" evidence="1">
    <location>
        <begin position="1"/>
        <end position="24"/>
    </location>
</feature>
<feature type="region of interest" description="Disordered" evidence="1">
    <location>
        <begin position="86"/>
        <end position="106"/>
    </location>
</feature>
<evidence type="ECO:0000313" key="3">
    <source>
        <dbReference type="Proteomes" id="UP000287651"/>
    </source>
</evidence>
<gene>
    <name evidence="2" type="ORF">B296_00047166</name>
</gene>
<evidence type="ECO:0000313" key="2">
    <source>
        <dbReference type="EMBL" id="RRT45995.1"/>
    </source>
</evidence>
<dbReference type="EMBL" id="AMZH03015472">
    <property type="protein sequence ID" value="RRT45995.1"/>
    <property type="molecule type" value="Genomic_DNA"/>
</dbReference>
<protein>
    <submittedName>
        <fullName evidence="2">Uncharacterized protein</fullName>
    </submittedName>
</protein>
<organism evidence="2 3">
    <name type="scientific">Ensete ventricosum</name>
    <name type="common">Abyssinian banana</name>
    <name type="synonym">Musa ensete</name>
    <dbReference type="NCBI Taxonomy" id="4639"/>
    <lineage>
        <taxon>Eukaryota</taxon>
        <taxon>Viridiplantae</taxon>
        <taxon>Streptophyta</taxon>
        <taxon>Embryophyta</taxon>
        <taxon>Tracheophyta</taxon>
        <taxon>Spermatophyta</taxon>
        <taxon>Magnoliopsida</taxon>
        <taxon>Liliopsida</taxon>
        <taxon>Zingiberales</taxon>
        <taxon>Musaceae</taxon>
        <taxon>Ensete</taxon>
    </lineage>
</organism>